<dbReference type="AlphaFoldDB" id="A0A3D9V407"/>
<sequence>MDNRSVRIAAVLASVAAVVSVVALLVTTYLSAKPQEVMTPEQTSVEGTPEPAGALRSPATSTAPVQGPAHDDEVAYVPDERTKAAILEVTVRFLTEWKRPGTPDERRERIRPYATEWLTSRLAETDPANLPVATMTGQPELVTATPYAAATRTRFDNGLAVRCNLVLDTTGWRVAEVLPDTGVPSPSASPAPTTTSTNAPQSATADGPSPDVTAPGWQAGQPLGTPARPPASVAPHTPAPTSRSTPRSEAP</sequence>
<feature type="compositionally biased region" description="Polar residues" evidence="1">
    <location>
        <begin position="239"/>
        <end position="251"/>
    </location>
</feature>
<feature type="region of interest" description="Disordered" evidence="1">
    <location>
        <begin position="178"/>
        <end position="251"/>
    </location>
</feature>
<feature type="region of interest" description="Disordered" evidence="1">
    <location>
        <begin position="36"/>
        <end position="70"/>
    </location>
</feature>
<dbReference type="Proteomes" id="UP000256485">
    <property type="component" value="Unassembled WGS sequence"/>
</dbReference>
<reference evidence="2 3" key="1">
    <citation type="submission" date="2018-08" db="EMBL/GenBank/DDBJ databases">
        <title>Sequencing the genomes of 1000 actinobacteria strains.</title>
        <authorList>
            <person name="Klenk H.-P."/>
        </authorList>
    </citation>
    <scope>NUCLEOTIDE SEQUENCE [LARGE SCALE GENOMIC DNA]</scope>
    <source>
        <strain evidence="2 3">DSM 22891</strain>
    </source>
</reference>
<protein>
    <submittedName>
        <fullName evidence="2">Uncharacterized protein</fullName>
    </submittedName>
</protein>
<evidence type="ECO:0000256" key="1">
    <source>
        <dbReference type="SAM" id="MobiDB-lite"/>
    </source>
</evidence>
<name>A0A3D9V407_THECX</name>
<evidence type="ECO:0000313" key="2">
    <source>
        <dbReference type="EMBL" id="REF36552.1"/>
    </source>
</evidence>
<evidence type="ECO:0000313" key="3">
    <source>
        <dbReference type="Proteomes" id="UP000256485"/>
    </source>
</evidence>
<keyword evidence="3" id="KW-1185">Reference proteome</keyword>
<dbReference type="RefSeq" id="WP_115850173.1">
    <property type="nucleotide sequence ID" value="NZ_QTUC01000001.1"/>
</dbReference>
<comment type="caution">
    <text evidence="2">The sequence shown here is derived from an EMBL/GenBank/DDBJ whole genome shotgun (WGS) entry which is preliminary data.</text>
</comment>
<dbReference type="OrthoDB" id="3372944at2"/>
<proteinExistence type="predicted"/>
<accession>A0A3D9V407</accession>
<gene>
    <name evidence="2" type="ORF">DFJ64_1965</name>
</gene>
<dbReference type="EMBL" id="QTUC01000001">
    <property type="protein sequence ID" value="REF36552.1"/>
    <property type="molecule type" value="Genomic_DNA"/>
</dbReference>
<feature type="compositionally biased region" description="Low complexity" evidence="1">
    <location>
        <begin position="184"/>
        <end position="205"/>
    </location>
</feature>
<organism evidence="2 3">
    <name type="scientific">Thermasporomyces composti</name>
    <dbReference type="NCBI Taxonomy" id="696763"/>
    <lineage>
        <taxon>Bacteria</taxon>
        <taxon>Bacillati</taxon>
        <taxon>Actinomycetota</taxon>
        <taxon>Actinomycetes</taxon>
        <taxon>Propionibacteriales</taxon>
        <taxon>Nocardioidaceae</taxon>
        <taxon>Thermasporomyces</taxon>
    </lineage>
</organism>